<protein>
    <recommendedName>
        <fullName evidence="9">Glycosyltransferase</fullName>
    </recommendedName>
</protein>
<keyword evidence="2" id="KW-0328">Glycosyltransferase</keyword>
<dbReference type="EMBL" id="CAJVSB020000886">
    <property type="protein sequence ID" value="CAH2075774.1"/>
    <property type="molecule type" value="Genomic_DNA"/>
</dbReference>
<dbReference type="GO" id="GO:0016757">
    <property type="term" value="F:glycosyltransferase activity"/>
    <property type="evidence" value="ECO:0007669"/>
    <property type="project" value="UniProtKB-KW"/>
</dbReference>
<feature type="non-terminal residue" evidence="7">
    <location>
        <position position="224"/>
    </location>
</feature>
<keyword evidence="4" id="KW-0472">Membrane</keyword>
<dbReference type="InterPro" id="IPR003406">
    <property type="entry name" value="Glyco_trans_14"/>
</dbReference>
<gene>
    <name evidence="7" type="ORF">TAV2_LOCUS22474</name>
</gene>
<evidence type="ECO:0000256" key="1">
    <source>
        <dbReference type="ARBA" id="ARBA00004606"/>
    </source>
</evidence>
<evidence type="ECO:0000256" key="4">
    <source>
        <dbReference type="ARBA" id="ARBA00023136"/>
    </source>
</evidence>
<dbReference type="AlphaFoldDB" id="A0AAU9T1U4"/>
<organism evidence="7 8">
    <name type="scientific">Thlaspi arvense</name>
    <name type="common">Field penny-cress</name>
    <dbReference type="NCBI Taxonomy" id="13288"/>
    <lineage>
        <taxon>Eukaryota</taxon>
        <taxon>Viridiplantae</taxon>
        <taxon>Streptophyta</taxon>
        <taxon>Embryophyta</taxon>
        <taxon>Tracheophyta</taxon>
        <taxon>Spermatophyta</taxon>
        <taxon>Magnoliopsida</taxon>
        <taxon>eudicotyledons</taxon>
        <taxon>Gunneridae</taxon>
        <taxon>Pentapetalae</taxon>
        <taxon>rosids</taxon>
        <taxon>malvids</taxon>
        <taxon>Brassicales</taxon>
        <taxon>Brassicaceae</taxon>
        <taxon>Thlaspideae</taxon>
        <taxon>Thlaspi</taxon>
    </lineage>
</organism>
<comment type="caution">
    <text evidence="7">The sequence shown here is derived from an EMBL/GenBank/DDBJ whole genome shotgun (WGS) entry which is preliminary data.</text>
</comment>
<accession>A0AAU9T1U4</accession>
<reference evidence="7 8" key="1">
    <citation type="submission" date="2022-03" db="EMBL/GenBank/DDBJ databases">
        <authorList>
            <person name="Nunn A."/>
            <person name="Chopra R."/>
            <person name="Nunn A."/>
            <person name="Contreras Garrido A."/>
        </authorList>
    </citation>
    <scope>NUCLEOTIDE SEQUENCE [LARGE SCALE GENOMIC DNA]</scope>
</reference>
<dbReference type="InterPro" id="IPR044174">
    <property type="entry name" value="BC10-like"/>
</dbReference>
<proteinExistence type="predicted"/>
<evidence type="ECO:0008006" key="9">
    <source>
        <dbReference type="Google" id="ProtNLM"/>
    </source>
</evidence>
<keyword evidence="3" id="KW-0808">Transferase</keyword>
<dbReference type="GO" id="GO:0016020">
    <property type="term" value="C:membrane"/>
    <property type="evidence" value="ECO:0007669"/>
    <property type="project" value="UniProtKB-SubCell"/>
</dbReference>
<dbReference type="PANTHER" id="PTHR31042">
    <property type="entry name" value="CORE-2/I-BRANCHING BETA-1,6-N-ACETYLGLUCOSAMINYLTRANSFERASE FAMILY PROTEIN-RELATED"/>
    <property type="match status" value="1"/>
</dbReference>
<evidence type="ECO:0000256" key="5">
    <source>
        <dbReference type="ARBA" id="ARBA00023180"/>
    </source>
</evidence>
<evidence type="ECO:0000256" key="6">
    <source>
        <dbReference type="SAM" id="MobiDB-lite"/>
    </source>
</evidence>
<feature type="region of interest" description="Disordered" evidence="6">
    <location>
        <begin position="1"/>
        <end position="26"/>
    </location>
</feature>
<dbReference type="PANTHER" id="PTHR31042:SF8">
    <property type="entry name" value="CORE-2_I-BRANCHING BETA-1,6-N-ACETYLGLUCOSAMINYLTRANSFERASE FAMILY PROTEIN"/>
    <property type="match status" value="1"/>
</dbReference>
<dbReference type="Proteomes" id="UP000836841">
    <property type="component" value="Unassembled WGS sequence"/>
</dbReference>
<feature type="non-terminal residue" evidence="7">
    <location>
        <position position="1"/>
    </location>
</feature>
<evidence type="ECO:0000313" key="8">
    <source>
        <dbReference type="Proteomes" id="UP000836841"/>
    </source>
</evidence>
<evidence type="ECO:0000313" key="7">
    <source>
        <dbReference type="EMBL" id="CAH2075774.1"/>
    </source>
</evidence>
<comment type="subcellular location">
    <subcellularLocation>
        <location evidence="1">Membrane</location>
        <topology evidence="1">Single-pass type II membrane protein</topology>
    </subcellularLocation>
</comment>
<keyword evidence="8" id="KW-1185">Reference proteome</keyword>
<name>A0AAU9T1U4_THLAR</name>
<keyword evidence="5" id="KW-0325">Glycoprotein</keyword>
<dbReference type="Pfam" id="PF02485">
    <property type="entry name" value="Branch"/>
    <property type="match status" value="1"/>
</dbReference>
<evidence type="ECO:0000256" key="2">
    <source>
        <dbReference type="ARBA" id="ARBA00022676"/>
    </source>
</evidence>
<sequence length="224" mass="25876">TVEDESQTTGIGGREKQSHPLQNKSTKGLTAENTAVSLVLHGCGLHVFCSKFYFSTHSIVPVLHSTFYPCHREPEGLERWVKPPSSLLHTMNDTQLFWRASFVPQIKEYPFNRTPKIAFMFLTRGELPLAPLWERFFAGNEGLYSIYIHSLPDYQANFSASSVFYRRQIPSQLPNFSTTVSTPNWFVHSNSQYVCDLKRSDMRSRSLKEENRKFEEKKMKKMGK</sequence>
<evidence type="ECO:0000256" key="3">
    <source>
        <dbReference type="ARBA" id="ARBA00022679"/>
    </source>
</evidence>